<dbReference type="EMBL" id="JJMU01000021">
    <property type="protein sequence ID" value="KGE14942.1"/>
    <property type="molecule type" value="Genomic_DNA"/>
</dbReference>
<protein>
    <recommendedName>
        <fullName evidence="3">Nucleotidyl transferase AbiEii/AbiGii toxin family protein</fullName>
    </recommendedName>
</protein>
<evidence type="ECO:0008006" key="3">
    <source>
        <dbReference type="Google" id="ProtNLM"/>
    </source>
</evidence>
<gene>
    <name evidence="1" type="ORF">DI53_1169</name>
</gene>
<name>A0A0B8T1L1_9SPHI</name>
<accession>A0A0B8T1L1</accession>
<comment type="caution">
    <text evidence="1">The sequence shown here is derived from an EMBL/GenBank/DDBJ whole genome shotgun (WGS) entry which is preliminary data.</text>
</comment>
<keyword evidence="2" id="KW-1185">Reference proteome</keyword>
<dbReference type="Gene3D" id="3.30.460.40">
    <property type="match status" value="1"/>
</dbReference>
<organism evidence="1 2">
    <name type="scientific">Sphingobacterium deserti</name>
    <dbReference type="NCBI Taxonomy" id="1229276"/>
    <lineage>
        <taxon>Bacteria</taxon>
        <taxon>Pseudomonadati</taxon>
        <taxon>Bacteroidota</taxon>
        <taxon>Sphingobacteriia</taxon>
        <taxon>Sphingobacteriales</taxon>
        <taxon>Sphingobacteriaceae</taxon>
        <taxon>Sphingobacterium</taxon>
    </lineage>
</organism>
<sequence length="232" mass="26653">MSNHTNIVRIKAVNNALRELRDHVVFVGGATISLYADRPVLEVRPTDDIDVIVEILDYKQRQKLEERLRAIGFSNDVESGVICRFKIRGITVDIMPTDDPSIGFHNKWYPKGYEHAENYTLDNDQTIRILTAPYFLATKLEAFKGRGGGDGRLSHDFEDIVFVLENREKLWEDLETCDDGVKAYLVAEFSALMDNPHIYEWIDSHVERGNIRPQTSTIIDNIKTWLDKSIDN</sequence>
<dbReference type="Proteomes" id="UP000031802">
    <property type="component" value="Unassembled WGS sequence"/>
</dbReference>
<dbReference type="InterPro" id="IPR014942">
    <property type="entry name" value="AbiEii"/>
</dbReference>
<reference evidence="2" key="1">
    <citation type="submission" date="2014-04" db="EMBL/GenBank/DDBJ databases">
        <title>Whole-Genome optical mapping and complete genome sequence of Sphingobacterium deserti sp. nov., a new spaces isolated from desert in the west of China.</title>
        <authorList>
            <person name="Teng C."/>
            <person name="Zhou Z."/>
            <person name="Li X."/>
            <person name="Chen M."/>
            <person name="Lin M."/>
            <person name="Wang L."/>
            <person name="Su S."/>
            <person name="Zhang C."/>
            <person name="Zhang W."/>
        </authorList>
    </citation>
    <scope>NUCLEOTIDE SEQUENCE [LARGE SCALE GENOMIC DNA]</scope>
    <source>
        <strain evidence="2">ACCC05744</strain>
    </source>
</reference>
<dbReference type="AlphaFoldDB" id="A0A0B8T1L1"/>
<dbReference type="OrthoDB" id="114489at2"/>
<dbReference type="Pfam" id="PF08843">
    <property type="entry name" value="AbiEii"/>
    <property type="match status" value="1"/>
</dbReference>
<reference evidence="1 2" key="2">
    <citation type="journal article" date="2015" name="PLoS ONE">
        <title>Whole-Genome Optical Mapping and Finished Genome Sequence of Sphingobacterium deserti sp. nov., a New Species Isolated from the Western Desert of China.</title>
        <authorList>
            <person name="Teng C."/>
            <person name="Zhou Z."/>
            <person name="Molnar I."/>
            <person name="Li X."/>
            <person name="Tang R."/>
            <person name="Chen M."/>
            <person name="Wang L."/>
            <person name="Su S."/>
            <person name="Zhang W."/>
            <person name="Lin M."/>
        </authorList>
    </citation>
    <scope>NUCLEOTIDE SEQUENCE [LARGE SCALE GENOMIC DNA]</scope>
    <source>
        <strain evidence="2">ACCC05744</strain>
    </source>
</reference>
<dbReference type="RefSeq" id="WP_052072103.1">
    <property type="nucleotide sequence ID" value="NZ_JJMU01000021.1"/>
</dbReference>
<dbReference type="eggNOG" id="COG4849">
    <property type="taxonomic scope" value="Bacteria"/>
</dbReference>
<evidence type="ECO:0000313" key="1">
    <source>
        <dbReference type="EMBL" id="KGE14942.1"/>
    </source>
</evidence>
<evidence type="ECO:0000313" key="2">
    <source>
        <dbReference type="Proteomes" id="UP000031802"/>
    </source>
</evidence>
<proteinExistence type="predicted"/>
<dbReference type="PATRIC" id="fig|1229276.3.peg.1212"/>